<dbReference type="PANTHER" id="PTHR37839:SF1">
    <property type="entry name" value="NA(+)-TRANSLOCATING NADH-QUINONE REDUCTASE SUBUNIT A"/>
    <property type="match status" value="1"/>
</dbReference>
<dbReference type="HOGENOM" id="CLU_046656_0_0_0"/>
<keyword evidence="2 8" id="KW-1278">Translocase</keyword>
<evidence type="ECO:0000256" key="6">
    <source>
        <dbReference type="ARBA" id="ARBA00023075"/>
    </source>
</evidence>
<dbReference type="PANTHER" id="PTHR37839">
    <property type="entry name" value="NA(+)-TRANSLOCATING NADH-QUINONE REDUCTASE SUBUNIT A"/>
    <property type="match status" value="1"/>
</dbReference>
<evidence type="ECO:0000256" key="3">
    <source>
        <dbReference type="ARBA" id="ARBA00023027"/>
    </source>
</evidence>
<dbReference type="AlphaFoldDB" id="F0SRP0"/>
<evidence type="ECO:0000313" key="13">
    <source>
        <dbReference type="Proteomes" id="UP000006860"/>
    </source>
</evidence>
<dbReference type="EC" id="7.2.1.1" evidence="8"/>
<keyword evidence="6 8" id="KW-0830">Ubiquinone</keyword>
<keyword evidence="7 8" id="KW-0739">Sodium transport</keyword>
<dbReference type="Proteomes" id="UP000006860">
    <property type="component" value="Chromosome"/>
</dbReference>
<name>F0SRP0_RUBBR</name>
<dbReference type="Pfam" id="PF11973">
    <property type="entry name" value="NQRA_SLBB"/>
    <property type="match status" value="1"/>
</dbReference>
<evidence type="ECO:0000256" key="4">
    <source>
        <dbReference type="ARBA" id="ARBA00023053"/>
    </source>
</evidence>
<reference evidence="13" key="1">
    <citation type="submission" date="2011-02" db="EMBL/GenBank/DDBJ databases">
        <title>The complete genome of Planctomyces brasiliensis DSM 5305.</title>
        <authorList>
            <person name="Lucas S."/>
            <person name="Copeland A."/>
            <person name="Lapidus A."/>
            <person name="Bruce D."/>
            <person name="Goodwin L."/>
            <person name="Pitluck S."/>
            <person name="Kyrpides N."/>
            <person name="Mavromatis K."/>
            <person name="Pagani I."/>
            <person name="Ivanova N."/>
            <person name="Ovchinnikova G."/>
            <person name="Lu M."/>
            <person name="Detter J.C."/>
            <person name="Han C."/>
            <person name="Land M."/>
            <person name="Hauser L."/>
            <person name="Markowitz V."/>
            <person name="Cheng J.-F."/>
            <person name="Hugenholtz P."/>
            <person name="Woyke T."/>
            <person name="Wu D."/>
            <person name="Tindall B."/>
            <person name="Pomrenke H.G."/>
            <person name="Brambilla E."/>
            <person name="Klenk H.-P."/>
            <person name="Eisen J.A."/>
        </authorList>
    </citation>
    <scope>NUCLEOTIDE SEQUENCE [LARGE SCALE GENOMIC DNA]</scope>
    <source>
        <strain evidence="13">ATCC 49424 / DSM 5305 / JCM 21570 / NBRC 103401 / IFAM 1448</strain>
    </source>
</reference>
<dbReference type="NCBIfam" id="TIGR01936">
    <property type="entry name" value="nqrA"/>
    <property type="match status" value="1"/>
</dbReference>
<keyword evidence="5 8" id="KW-0406">Ion transport</keyword>
<dbReference type="eggNOG" id="COG1726">
    <property type="taxonomic scope" value="Bacteria"/>
</dbReference>
<dbReference type="InterPro" id="IPR022615">
    <property type="entry name" value="NqrA_C_domain"/>
</dbReference>
<evidence type="ECO:0000259" key="11">
    <source>
        <dbReference type="Pfam" id="PF24836"/>
    </source>
</evidence>
<dbReference type="InterPro" id="IPR056148">
    <property type="entry name" value="NQRA_2nd"/>
</dbReference>
<dbReference type="NCBIfam" id="NF003759">
    <property type="entry name" value="PRK05352.1-2"/>
    <property type="match status" value="1"/>
</dbReference>
<dbReference type="InterPro" id="IPR008703">
    <property type="entry name" value="NqrA"/>
</dbReference>
<evidence type="ECO:0000256" key="7">
    <source>
        <dbReference type="ARBA" id="ARBA00023201"/>
    </source>
</evidence>
<comment type="subunit">
    <text evidence="8">Composed of six subunits; NqrA, NqrB, NqrC, NqrD, NqrE and NqrF.</text>
</comment>
<dbReference type="HAMAP" id="MF_00425">
    <property type="entry name" value="NqrA"/>
    <property type="match status" value="1"/>
</dbReference>
<keyword evidence="1 8" id="KW-0813">Transport</keyword>
<dbReference type="STRING" id="756272.Plabr_1552"/>
<feature type="domain" description="NqrA N-terminal barrel-sandwich hybrid" evidence="9">
    <location>
        <begin position="2"/>
        <end position="95"/>
    </location>
</feature>
<dbReference type="GO" id="GO:0006814">
    <property type="term" value="P:sodium ion transport"/>
    <property type="evidence" value="ECO:0007669"/>
    <property type="project" value="UniProtKB-UniRule"/>
</dbReference>
<feature type="domain" description="Na(+)-translocating NADH-quinone reductase subunit A C-terminal" evidence="10">
    <location>
        <begin position="262"/>
        <end position="311"/>
    </location>
</feature>
<sequence>MIKVKKGLDIPIAGAPDQAIDNGPQINRVALIGTDYVGMKPTMLVQEGDRVKLGQPVFTDKKNEGVVYTAPGCGKVVEVNRGQKRVFQSLVIELDGDEEETFQSYGNEDLTTLSREQVVDNLAKSGLWTSFRTRPFNKVPELASKPNSIFVTAIDTNPLAADPMVVLAENEMPFVHGLQVIRHLTEGHVYLCQQPGVKVPGASLEFIRAEEFAGPHPAGLPGTHIHYLDPVSMNKTVWFINYQDVIAIGKLFDTGKLSVERIISLAGPVVNEPRLIRTRLGASTSDLVDLQLCEVDRRVISGSVLSGRAATGPFAYLGRYHLQISALAEGREREFLGWQMPGFNKFSVKQVYASAMNKLMAPEKRYEMTTDTGGSRRAMVPIGSYEEVMPLDILPTFLLRALITKDTDQAQALGCLELDEDDISLCTFVCPGKYEYGPMLRESLTTIEKEG</sequence>
<keyword evidence="3 8" id="KW-0520">NAD</keyword>
<accession>F0SRP0</accession>
<protein>
    <recommendedName>
        <fullName evidence="8">Na(+)-translocating NADH-quinone reductase subunit A</fullName>
        <shortName evidence="8">Na(+)-NQR subunit A</shortName>
        <shortName evidence="8">Na(+)-translocating NQR subunit A</shortName>
        <ecNumber evidence="8">7.2.1.1</ecNumber>
    </recommendedName>
    <alternativeName>
        <fullName evidence="8">NQR complex subunit A</fullName>
    </alternativeName>
    <alternativeName>
        <fullName evidence="8">NQR-1 subunit A</fullName>
    </alternativeName>
</protein>
<comment type="similarity">
    <text evidence="8">Belongs to the NqrA family.</text>
</comment>
<evidence type="ECO:0000259" key="9">
    <source>
        <dbReference type="Pfam" id="PF05896"/>
    </source>
</evidence>
<evidence type="ECO:0000256" key="5">
    <source>
        <dbReference type="ARBA" id="ARBA00023065"/>
    </source>
</evidence>
<keyword evidence="13" id="KW-1185">Reference proteome</keyword>
<dbReference type="EMBL" id="CP002546">
    <property type="protein sequence ID" value="ADY59163.1"/>
    <property type="molecule type" value="Genomic_DNA"/>
</dbReference>
<evidence type="ECO:0000313" key="12">
    <source>
        <dbReference type="EMBL" id="ADY59163.1"/>
    </source>
</evidence>
<dbReference type="KEGG" id="pbs:Plabr_1552"/>
<dbReference type="InterPro" id="IPR056147">
    <property type="entry name" value="NQRA_N"/>
</dbReference>
<comment type="catalytic activity">
    <reaction evidence="8">
        <text>a ubiquinone + n Na(+)(in) + NADH + H(+) = a ubiquinol + n Na(+)(out) + NAD(+)</text>
        <dbReference type="Rhea" id="RHEA:47748"/>
        <dbReference type="Rhea" id="RHEA-COMP:9565"/>
        <dbReference type="Rhea" id="RHEA-COMP:9566"/>
        <dbReference type="ChEBI" id="CHEBI:15378"/>
        <dbReference type="ChEBI" id="CHEBI:16389"/>
        <dbReference type="ChEBI" id="CHEBI:17976"/>
        <dbReference type="ChEBI" id="CHEBI:29101"/>
        <dbReference type="ChEBI" id="CHEBI:57540"/>
        <dbReference type="ChEBI" id="CHEBI:57945"/>
        <dbReference type="EC" id="7.2.1.1"/>
    </reaction>
</comment>
<dbReference type="RefSeq" id="WP_013627891.1">
    <property type="nucleotide sequence ID" value="NC_015174.1"/>
</dbReference>
<dbReference type="Pfam" id="PF24836">
    <property type="entry name" value="NQRA_2nd"/>
    <property type="match status" value="1"/>
</dbReference>
<dbReference type="OrthoDB" id="9774536at2"/>
<comment type="function">
    <text evidence="8">NQR complex catalyzes the reduction of ubiquinone-1 to ubiquinol by two successive reactions, coupled with the transport of Na(+) ions from the cytoplasm to the periplasm. NqrA to NqrE are probably involved in the second step, the conversion of ubisemiquinone to ubiquinol.</text>
</comment>
<gene>
    <name evidence="8" type="primary">nqrA</name>
    <name evidence="12" type="ordered locus">Plabr_1552</name>
</gene>
<keyword evidence="4 8" id="KW-0915">Sodium</keyword>
<dbReference type="Pfam" id="PF05896">
    <property type="entry name" value="NQRA_N"/>
    <property type="match status" value="1"/>
</dbReference>
<evidence type="ECO:0000256" key="1">
    <source>
        <dbReference type="ARBA" id="ARBA00022448"/>
    </source>
</evidence>
<feature type="domain" description="NqrA second alpha/beta" evidence="11">
    <location>
        <begin position="113"/>
        <end position="257"/>
    </location>
</feature>
<dbReference type="GO" id="GO:0016655">
    <property type="term" value="F:oxidoreductase activity, acting on NAD(P)H, quinone or similar compound as acceptor"/>
    <property type="evidence" value="ECO:0007669"/>
    <property type="project" value="UniProtKB-UniRule"/>
</dbReference>
<evidence type="ECO:0000259" key="10">
    <source>
        <dbReference type="Pfam" id="PF11973"/>
    </source>
</evidence>
<proteinExistence type="inferred from homology"/>
<evidence type="ECO:0000256" key="2">
    <source>
        <dbReference type="ARBA" id="ARBA00022967"/>
    </source>
</evidence>
<evidence type="ECO:0000256" key="8">
    <source>
        <dbReference type="HAMAP-Rule" id="MF_00425"/>
    </source>
</evidence>
<organism evidence="12 13">
    <name type="scientific">Rubinisphaera brasiliensis (strain ATCC 49424 / DSM 5305 / JCM 21570 / IAM 15109 / NBRC 103401 / IFAM 1448)</name>
    <name type="common">Planctomyces brasiliensis</name>
    <dbReference type="NCBI Taxonomy" id="756272"/>
    <lineage>
        <taxon>Bacteria</taxon>
        <taxon>Pseudomonadati</taxon>
        <taxon>Planctomycetota</taxon>
        <taxon>Planctomycetia</taxon>
        <taxon>Planctomycetales</taxon>
        <taxon>Planctomycetaceae</taxon>
        <taxon>Rubinisphaera</taxon>
    </lineage>
</organism>